<dbReference type="OrthoDB" id="3186349at2759"/>
<evidence type="ECO:0000313" key="1">
    <source>
        <dbReference type="EMBL" id="KIY61309.1"/>
    </source>
</evidence>
<dbReference type="AlphaFoldDB" id="A0A0D7ATY4"/>
<name>A0A0D7ATY4_9AGAR</name>
<reference evidence="1 2" key="1">
    <citation type="journal article" date="2015" name="Fungal Genet. Biol.">
        <title>Evolution of novel wood decay mechanisms in Agaricales revealed by the genome sequences of Fistulina hepatica and Cylindrobasidium torrendii.</title>
        <authorList>
            <person name="Floudas D."/>
            <person name="Held B.W."/>
            <person name="Riley R."/>
            <person name="Nagy L.G."/>
            <person name="Koehler G."/>
            <person name="Ransdell A.S."/>
            <person name="Younus H."/>
            <person name="Chow J."/>
            <person name="Chiniquy J."/>
            <person name="Lipzen A."/>
            <person name="Tritt A."/>
            <person name="Sun H."/>
            <person name="Haridas S."/>
            <person name="LaButti K."/>
            <person name="Ohm R.A."/>
            <person name="Kues U."/>
            <person name="Blanchette R.A."/>
            <person name="Grigoriev I.V."/>
            <person name="Minto R.E."/>
            <person name="Hibbett D.S."/>
        </authorList>
    </citation>
    <scope>NUCLEOTIDE SEQUENCE [LARGE SCALE GENOMIC DNA]</scope>
    <source>
        <strain evidence="1 2">FP15055 ss-10</strain>
    </source>
</reference>
<dbReference type="EMBL" id="KN880979">
    <property type="protein sequence ID" value="KIY61309.1"/>
    <property type="molecule type" value="Genomic_DNA"/>
</dbReference>
<gene>
    <name evidence="1" type="ORF">CYLTODRAFT_337891</name>
</gene>
<feature type="non-terminal residue" evidence="1">
    <location>
        <position position="124"/>
    </location>
</feature>
<sequence length="124" mass="13953">MVFILKDEIPDVANVFIDDLPIKGPTSQYLDANGEPERIKDNLGIRQFIWEHAQDVHRIMHKVKLSGATFSAKKTQMARPAVTIVGQHCSQEGRSPDLDRVSKILKWSIPKDKTEIRGFLGICG</sequence>
<evidence type="ECO:0000313" key="2">
    <source>
        <dbReference type="Proteomes" id="UP000054007"/>
    </source>
</evidence>
<dbReference type="STRING" id="1314674.A0A0D7ATY4"/>
<dbReference type="Gene3D" id="3.30.70.270">
    <property type="match status" value="1"/>
</dbReference>
<accession>A0A0D7ATY4</accession>
<keyword evidence="2" id="KW-1185">Reference proteome</keyword>
<dbReference type="Proteomes" id="UP000054007">
    <property type="component" value="Unassembled WGS sequence"/>
</dbReference>
<protein>
    <recommendedName>
        <fullName evidence="3">Reverse transcriptase domain-containing protein</fullName>
    </recommendedName>
</protein>
<evidence type="ECO:0008006" key="3">
    <source>
        <dbReference type="Google" id="ProtNLM"/>
    </source>
</evidence>
<proteinExistence type="predicted"/>
<dbReference type="InterPro" id="IPR043128">
    <property type="entry name" value="Rev_trsase/Diguanyl_cyclase"/>
</dbReference>
<dbReference type="SUPFAM" id="SSF56672">
    <property type="entry name" value="DNA/RNA polymerases"/>
    <property type="match status" value="1"/>
</dbReference>
<dbReference type="InterPro" id="IPR043502">
    <property type="entry name" value="DNA/RNA_pol_sf"/>
</dbReference>
<organism evidence="1 2">
    <name type="scientific">Cylindrobasidium torrendii FP15055 ss-10</name>
    <dbReference type="NCBI Taxonomy" id="1314674"/>
    <lineage>
        <taxon>Eukaryota</taxon>
        <taxon>Fungi</taxon>
        <taxon>Dikarya</taxon>
        <taxon>Basidiomycota</taxon>
        <taxon>Agaricomycotina</taxon>
        <taxon>Agaricomycetes</taxon>
        <taxon>Agaricomycetidae</taxon>
        <taxon>Agaricales</taxon>
        <taxon>Marasmiineae</taxon>
        <taxon>Physalacriaceae</taxon>
        <taxon>Cylindrobasidium</taxon>
    </lineage>
</organism>
<dbReference type="PANTHER" id="PTHR33064">
    <property type="entry name" value="POL PROTEIN"/>
    <property type="match status" value="1"/>
</dbReference>
<dbReference type="PANTHER" id="PTHR33064:SF37">
    <property type="entry name" value="RIBONUCLEASE H"/>
    <property type="match status" value="1"/>
</dbReference>
<dbReference type="InterPro" id="IPR051320">
    <property type="entry name" value="Viral_Replic_Matur_Polypro"/>
</dbReference>